<name>A0A6C0BL13_9ZZZZ</name>
<sequence>MNASIILWLTLGITVLVVIYQSRSEPFNFAVYFKRWINLWILLFRYGKEVGTDAVLRFREMNWNLDLVDK</sequence>
<organism evidence="1">
    <name type="scientific">viral metagenome</name>
    <dbReference type="NCBI Taxonomy" id="1070528"/>
    <lineage>
        <taxon>unclassified sequences</taxon>
        <taxon>metagenomes</taxon>
        <taxon>organismal metagenomes</taxon>
    </lineage>
</organism>
<reference evidence="1" key="1">
    <citation type="journal article" date="2020" name="Nature">
        <title>Giant virus diversity and host interactions through global metagenomics.</title>
        <authorList>
            <person name="Schulz F."/>
            <person name="Roux S."/>
            <person name="Paez-Espino D."/>
            <person name="Jungbluth S."/>
            <person name="Walsh D.A."/>
            <person name="Denef V.J."/>
            <person name="McMahon K.D."/>
            <person name="Konstantinidis K.T."/>
            <person name="Eloe-Fadrosh E.A."/>
            <person name="Kyrpides N.C."/>
            <person name="Woyke T."/>
        </authorList>
    </citation>
    <scope>NUCLEOTIDE SEQUENCE</scope>
    <source>
        <strain evidence="1">GVMAG-M-3300014204-73</strain>
    </source>
</reference>
<proteinExistence type="predicted"/>
<dbReference type="AlphaFoldDB" id="A0A6C0BL13"/>
<accession>A0A6C0BL13</accession>
<dbReference type="EMBL" id="MN739179">
    <property type="protein sequence ID" value="QHS92441.1"/>
    <property type="molecule type" value="Genomic_DNA"/>
</dbReference>
<evidence type="ECO:0000313" key="1">
    <source>
        <dbReference type="EMBL" id="QHS92441.1"/>
    </source>
</evidence>
<protein>
    <submittedName>
        <fullName evidence="1">Uncharacterized protein</fullName>
    </submittedName>
</protein>